<dbReference type="AlphaFoldDB" id="A0AAW9SPN1"/>
<accession>A0AAW9SPN1</accession>
<dbReference type="EMBL" id="JBDNCH010000002">
    <property type="protein sequence ID" value="MEN9062457.1"/>
    <property type="molecule type" value="Genomic_DNA"/>
</dbReference>
<keyword evidence="1" id="KW-0732">Signal</keyword>
<dbReference type="Pfam" id="PF07007">
    <property type="entry name" value="LprI"/>
    <property type="match status" value="1"/>
</dbReference>
<protein>
    <submittedName>
        <fullName evidence="3">Lysozyme inhibitor LprI family protein</fullName>
    </submittedName>
</protein>
<keyword evidence="4" id="KW-1185">Reference proteome</keyword>
<feature type="domain" description="Lysozyme inhibitor LprI-like N-terminal" evidence="2">
    <location>
        <begin position="47"/>
        <end position="150"/>
    </location>
</feature>
<evidence type="ECO:0000259" key="2">
    <source>
        <dbReference type="Pfam" id="PF07007"/>
    </source>
</evidence>
<dbReference type="Gene3D" id="1.20.1270.180">
    <property type="match status" value="1"/>
</dbReference>
<evidence type="ECO:0000313" key="4">
    <source>
        <dbReference type="Proteomes" id="UP001428774"/>
    </source>
</evidence>
<feature type="signal peptide" evidence="1">
    <location>
        <begin position="1"/>
        <end position="15"/>
    </location>
</feature>
<reference evidence="3 4" key="1">
    <citation type="submission" date="2024-05" db="EMBL/GenBank/DDBJ databases">
        <title>Genome sequence of Ponticoccus litoralis KCCM 90028.</title>
        <authorList>
            <person name="Kim J.M."/>
            <person name="Lee J.K."/>
            <person name="Choi B.J."/>
            <person name="Bayburt H."/>
            <person name="Baek J.H."/>
            <person name="Jeon C.O."/>
        </authorList>
    </citation>
    <scope>NUCLEOTIDE SEQUENCE [LARGE SCALE GENOMIC DNA]</scope>
    <source>
        <strain evidence="3 4">KCCM 90028</strain>
    </source>
</reference>
<organism evidence="3 4">
    <name type="scientific">Ponticoccus litoralis</name>
    <dbReference type="NCBI Taxonomy" id="422297"/>
    <lineage>
        <taxon>Bacteria</taxon>
        <taxon>Pseudomonadati</taxon>
        <taxon>Pseudomonadota</taxon>
        <taxon>Alphaproteobacteria</taxon>
        <taxon>Rhodobacterales</taxon>
        <taxon>Roseobacteraceae</taxon>
        <taxon>Ponticoccus</taxon>
    </lineage>
</organism>
<dbReference type="RefSeq" id="WP_347167426.1">
    <property type="nucleotide sequence ID" value="NZ_JBDNCH010000002.1"/>
</dbReference>
<name>A0AAW9SPN1_9RHOB</name>
<dbReference type="InterPro" id="IPR009739">
    <property type="entry name" value="LprI-like_N"/>
</dbReference>
<dbReference type="Proteomes" id="UP001428774">
    <property type="component" value="Unassembled WGS sequence"/>
</dbReference>
<gene>
    <name evidence="3" type="ORF">ABFB10_17150</name>
</gene>
<evidence type="ECO:0000256" key="1">
    <source>
        <dbReference type="SAM" id="SignalP"/>
    </source>
</evidence>
<comment type="caution">
    <text evidence="3">The sequence shown here is derived from an EMBL/GenBank/DDBJ whole genome shotgun (WGS) entry which is preliminary data.</text>
</comment>
<feature type="chain" id="PRO_5043320276" evidence="1">
    <location>
        <begin position="16"/>
        <end position="158"/>
    </location>
</feature>
<proteinExistence type="predicted"/>
<sequence length="158" mass="17167">MKWMALMLLPGAAFAQDGMVFSPQATEACFAEEGYAEDCIGLSANQCMTDTFGGESTAGMGGCLDAEWQYWDNRLNAAYGEAMAQAKSMDADKMEFAPSQTEALQAMQRLWIPYRDGQCDYVRSQWGGGTGGGPASLECLMTLTARQALFLESATQEY</sequence>
<evidence type="ECO:0000313" key="3">
    <source>
        <dbReference type="EMBL" id="MEN9062457.1"/>
    </source>
</evidence>